<comment type="subcellular location">
    <subcellularLocation>
        <location evidence="1">Nucleus</location>
    </subcellularLocation>
</comment>
<name>A0AAD6MWZ6_9EURO</name>
<reference evidence="6" key="2">
    <citation type="submission" date="2023-01" db="EMBL/GenBank/DDBJ databases">
        <authorList>
            <person name="Petersen C."/>
        </authorList>
    </citation>
    <scope>NUCLEOTIDE SEQUENCE</scope>
    <source>
        <strain evidence="6">IBT 17514</strain>
    </source>
</reference>
<organism evidence="6 7">
    <name type="scientific">Penicillium malachiteum</name>
    <dbReference type="NCBI Taxonomy" id="1324776"/>
    <lineage>
        <taxon>Eukaryota</taxon>
        <taxon>Fungi</taxon>
        <taxon>Dikarya</taxon>
        <taxon>Ascomycota</taxon>
        <taxon>Pezizomycotina</taxon>
        <taxon>Eurotiomycetes</taxon>
        <taxon>Eurotiomycetidae</taxon>
        <taxon>Eurotiales</taxon>
        <taxon>Aspergillaceae</taxon>
        <taxon>Penicillium</taxon>
    </lineage>
</organism>
<evidence type="ECO:0008006" key="8">
    <source>
        <dbReference type="Google" id="ProtNLM"/>
    </source>
</evidence>
<evidence type="ECO:0000256" key="2">
    <source>
        <dbReference type="ARBA" id="ARBA00022723"/>
    </source>
</evidence>
<keyword evidence="4" id="KW-0539">Nucleus</keyword>
<dbReference type="GO" id="GO:0005634">
    <property type="term" value="C:nucleus"/>
    <property type="evidence" value="ECO:0007669"/>
    <property type="project" value="UniProtKB-SubCell"/>
</dbReference>
<feature type="compositionally biased region" description="Polar residues" evidence="5">
    <location>
        <begin position="42"/>
        <end position="57"/>
    </location>
</feature>
<protein>
    <recommendedName>
        <fullName evidence="8">Transcription factor domain-containing protein</fullName>
    </recommendedName>
</protein>
<evidence type="ECO:0000256" key="4">
    <source>
        <dbReference type="ARBA" id="ARBA00023242"/>
    </source>
</evidence>
<dbReference type="InterPro" id="IPR050987">
    <property type="entry name" value="AtrR-like"/>
</dbReference>
<reference evidence="6" key="1">
    <citation type="journal article" date="2023" name="IMA Fungus">
        <title>Comparative genomic study of the Penicillium genus elucidates a diverse pangenome and 15 lateral gene transfer events.</title>
        <authorList>
            <person name="Petersen C."/>
            <person name="Sorensen T."/>
            <person name="Nielsen M.R."/>
            <person name="Sondergaard T.E."/>
            <person name="Sorensen J.L."/>
            <person name="Fitzpatrick D.A."/>
            <person name="Frisvad J.C."/>
            <person name="Nielsen K.L."/>
        </authorList>
    </citation>
    <scope>NUCLEOTIDE SEQUENCE</scope>
    <source>
        <strain evidence="6">IBT 17514</strain>
    </source>
</reference>
<dbReference type="GO" id="GO:0008270">
    <property type="term" value="F:zinc ion binding"/>
    <property type="evidence" value="ECO:0007669"/>
    <property type="project" value="InterPro"/>
</dbReference>
<keyword evidence="3" id="KW-0238">DNA-binding</keyword>
<dbReference type="GO" id="GO:0006351">
    <property type="term" value="P:DNA-templated transcription"/>
    <property type="evidence" value="ECO:0007669"/>
    <property type="project" value="InterPro"/>
</dbReference>
<keyword evidence="2" id="KW-0479">Metal-binding</keyword>
<gene>
    <name evidence="6" type="ORF">N7493_004445</name>
</gene>
<dbReference type="PANTHER" id="PTHR46910">
    <property type="entry name" value="TRANSCRIPTION FACTOR PDR1"/>
    <property type="match status" value="1"/>
</dbReference>
<evidence type="ECO:0000313" key="7">
    <source>
        <dbReference type="Proteomes" id="UP001215712"/>
    </source>
</evidence>
<feature type="region of interest" description="Disordered" evidence="5">
    <location>
        <begin position="473"/>
        <end position="505"/>
    </location>
</feature>
<accession>A0AAD6MWZ6</accession>
<evidence type="ECO:0000256" key="1">
    <source>
        <dbReference type="ARBA" id="ARBA00004123"/>
    </source>
</evidence>
<dbReference type="GO" id="GO:0003677">
    <property type="term" value="F:DNA binding"/>
    <property type="evidence" value="ECO:0007669"/>
    <property type="project" value="UniProtKB-KW"/>
</dbReference>
<proteinExistence type="predicted"/>
<dbReference type="AlphaFoldDB" id="A0AAD6MWZ6"/>
<sequence>MNIFQGLTSETSFRNVYWGPSSNAGGHPMDLHSSEAPLSHPDTLSGQGSAVTTNSRGSAIRTGKPKLGTEPSQTRIDITPIVRTHLFSVFFDAIQPAWPIVTKESLIRYPCTTILEAAILGVAARDHTAIVSWRDIAYIQTVIDAELRSLFNLQDDREHSIQTLEALLLFSLRVELCAKSHHDLQRLLFRISFACQIAQDLNCHLPSEGSSVDDIEDMNLRRTLWAACIFVDTHSSAILGQEMVISMARSQECSFLQATLGLQNPHASSDFILQHGFFFAAVDLMICLRSVLSTGYSVLPKTGLQIHDEVTKLLMEIESHQKYLEMNRSQYTNHEWQCLQMIHSNTHLLFILSLRARAPADERLQQIVTSQLLSVIIQACQTLEWSTAELIQSIPGQLLVTLYSTSRALMVIVDVLRGSESKAALLDPTLRRLQNAAENAREFMRFLSMDQTWGQKWTQAHTLKAIFTRLNQEQNETRRSQHSTVEMESNSEHMTSLQMRPSRNNQMNTPNIEMDFEDHPLNENFWNGLGDGMNLSNVILNPAEWERFFEQYDQEMYGPK</sequence>
<feature type="compositionally biased region" description="Polar residues" evidence="5">
    <location>
        <begin position="482"/>
        <end position="505"/>
    </location>
</feature>
<dbReference type="PANTHER" id="PTHR46910:SF3">
    <property type="entry name" value="HALOTOLERANCE PROTEIN 9-RELATED"/>
    <property type="match status" value="1"/>
</dbReference>
<feature type="region of interest" description="Disordered" evidence="5">
    <location>
        <begin position="28"/>
        <end position="72"/>
    </location>
</feature>
<keyword evidence="7" id="KW-1185">Reference proteome</keyword>
<evidence type="ECO:0000256" key="3">
    <source>
        <dbReference type="ARBA" id="ARBA00023125"/>
    </source>
</evidence>
<evidence type="ECO:0000313" key="6">
    <source>
        <dbReference type="EMBL" id="KAJ5728115.1"/>
    </source>
</evidence>
<dbReference type="GO" id="GO:0003700">
    <property type="term" value="F:DNA-binding transcription factor activity"/>
    <property type="evidence" value="ECO:0007669"/>
    <property type="project" value="InterPro"/>
</dbReference>
<evidence type="ECO:0000256" key="5">
    <source>
        <dbReference type="SAM" id="MobiDB-lite"/>
    </source>
</evidence>
<dbReference type="Proteomes" id="UP001215712">
    <property type="component" value="Unassembled WGS sequence"/>
</dbReference>
<dbReference type="EMBL" id="JAQJAN010000005">
    <property type="protein sequence ID" value="KAJ5728115.1"/>
    <property type="molecule type" value="Genomic_DNA"/>
</dbReference>
<dbReference type="CDD" id="cd12148">
    <property type="entry name" value="fungal_TF_MHR"/>
    <property type="match status" value="1"/>
</dbReference>
<comment type="caution">
    <text evidence="6">The sequence shown here is derived from an EMBL/GenBank/DDBJ whole genome shotgun (WGS) entry which is preliminary data.</text>
</comment>